<proteinExistence type="predicted"/>
<dbReference type="EMBL" id="MELK01000025">
    <property type="protein sequence ID" value="OFW58213.1"/>
    <property type="molecule type" value="Genomic_DNA"/>
</dbReference>
<dbReference type="Proteomes" id="UP000177876">
    <property type="component" value="Unassembled WGS sequence"/>
</dbReference>
<comment type="caution">
    <text evidence="1">The sequence shown here is derived from an EMBL/GenBank/DDBJ whole genome shotgun (WGS) entry which is preliminary data.</text>
</comment>
<name>A0A1F2WMZ6_9ACTN</name>
<sequence>MADVCQTCGVPLGISSGLKWESSGVISLSTSPLARMVFYESDLIDNLFHGIEEIIGISIRHLVVESRRRDTRKFIEASFPDHINKMRQTRSLRKSHQVLDMIKAVNLMAIEMSLAYGHGKPSLSAKWEEGEDYPWRHQTIANPYSLYLNAGDILGTIEAFDQQDLRIDYRRIEENLYAFSVYPGKHPVALKGRLKKMHYQFKPGEIESEVCPQCGIPLEVAACRWKPEQGTIEDTAAGRRMAIFEPGVIDSVLEDLKQELGESLPGAVIEVMRLRLKDFMSGEYWSHDGLAFNRLIALRGLGNLVLFDADRESLNMTIENACLPLLMVGTVQGLFELVMRMENSEYQWNMSEDGDLNIKVGLS</sequence>
<dbReference type="AlphaFoldDB" id="A0A1F2WMZ6"/>
<organism evidence="1 2">
    <name type="scientific">Candidatus Solincola sediminis</name>
    <dbReference type="NCBI Taxonomy" id="1797199"/>
    <lineage>
        <taxon>Bacteria</taxon>
        <taxon>Bacillati</taxon>
        <taxon>Actinomycetota</taxon>
        <taxon>Candidatus Geothermincolia</taxon>
        <taxon>Candidatus Geothermincolales</taxon>
        <taxon>Candidatus Geothermincolaceae</taxon>
        <taxon>Candidatus Solincola</taxon>
    </lineage>
</organism>
<accession>A0A1F2WMZ6</accession>
<gene>
    <name evidence="1" type="ORF">A2Y75_08630</name>
</gene>
<reference evidence="1 2" key="1">
    <citation type="journal article" date="2016" name="Nat. Commun.">
        <title>Thousands of microbial genomes shed light on interconnected biogeochemical processes in an aquifer system.</title>
        <authorList>
            <person name="Anantharaman K."/>
            <person name="Brown C.T."/>
            <person name="Hug L.A."/>
            <person name="Sharon I."/>
            <person name="Castelle C.J."/>
            <person name="Probst A.J."/>
            <person name="Thomas B.C."/>
            <person name="Singh A."/>
            <person name="Wilkins M.J."/>
            <person name="Karaoz U."/>
            <person name="Brodie E.L."/>
            <person name="Williams K.H."/>
            <person name="Hubbard S.S."/>
            <person name="Banfield J.F."/>
        </authorList>
    </citation>
    <scope>NUCLEOTIDE SEQUENCE [LARGE SCALE GENOMIC DNA]</scope>
</reference>
<evidence type="ECO:0000313" key="1">
    <source>
        <dbReference type="EMBL" id="OFW58213.1"/>
    </source>
</evidence>
<evidence type="ECO:0000313" key="2">
    <source>
        <dbReference type="Proteomes" id="UP000177876"/>
    </source>
</evidence>
<protein>
    <submittedName>
        <fullName evidence="1">Uncharacterized protein</fullName>
    </submittedName>
</protein>